<protein>
    <submittedName>
        <fullName evidence="4">Secreted protein</fullName>
    </submittedName>
</protein>
<dbReference type="OrthoDB" id="10619932at2759"/>
<organism evidence="4">
    <name type="scientific">Schistocephalus solidus</name>
    <name type="common">Tapeworm</name>
    <dbReference type="NCBI Taxonomy" id="70667"/>
    <lineage>
        <taxon>Eukaryota</taxon>
        <taxon>Metazoa</taxon>
        <taxon>Spiralia</taxon>
        <taxon>Lophotrochozoa</taxon>
        <taxon>Platyhelminthes</taxon>
        <taxon>Cestoda</taxon>
        <taxon>Eucestoda</taxon>
        <taxon>Diphyllobothriidea</taxon>
        <taxon>Diphyllobothriidae</taxon>
        <taxon>Schistocephalus</taxon>
    </lineage>
</organism>
<keyword evidence="3" id="KW-1185">Reference proteome</keyword>
<gene>
    <name evidence="2" type="ORF">SSLN_LOCUS20190</name>
</gene>
<accession>A0A183TUP2</accession>
<reference evidence="2 3" key="2">
    <citation type="submission" date="2018-11" db="EMBL/GenBank/DDBJ databases">
        <authorList>
            <consortium name="Pathogen Informatics"/>
        </authorList>
    </citation>
    <scope>NUCLEOTIDE SEQUENCE [LARGE SCALE GENOMIC DNA]</scope>
    <source>
        <strain evidence="2 3">NST_G2</strain>
    </source>
</reference>
<dbReference type="WBParaSite" id="SSLN_0002093701-mRNA-1">
    <property type="protein sequence ID" value="SSLN_0002093701-mRNA-1"/>
    <property type="gene ID" value="SSLN_0002093701"/>
</dbReference>
<keyword evidence="1" id="KW-0812">Transmembrane</keyword>
<dbReference type="AlphaFoldDB" id="A0A183TUP2"/>
<keyword evidence="1" id="KW-1133">Transmembrane helix</keyword>
<evidence type="ECO:0000313" key="3">
    <source>
        <dbReference type="Proteomes" id="UP000275846"/>
    </source>
</evidence>
<dbReference type="Proteomes" id="UP000275846">
    <property type="component" value="Unassembled WGS sequence"/>
</dbReference>
<name>A0A183TUP2_SCHSO</name>
<dbReference type="EMBL" id="UYSU01054080">
    <property type="protein sequence ID" value="VDM06576.1"/>
    <property type="molecule type" value="Genomic_DNA"/>
</dbReference>
<evidence type="ECO:0000313" key="2">
    <source>
        <dbReference type="EMBL" id="VDM06576.1"/>
    </source>
</evidence>
<proteinExistence type="predicted"/>
<reference evidence="4" key="1">
    <citation type="submission" date="2016-06" db="UniProtKB">
        <authorList>
            <consortium name="WormBaseParasite"/>
        </authorList>
    </citation>
    <scope>IDENTIFICATION</scope>
</reference>
<feature type="transmembrane region" description="Helical" evidence="1">
    <location>
        <begin position="12"/>
        <end position="31"/>
    </location>
</feature>
<evidence type="ECO:0000313" key="4">
    <source>
        <dbReference type="WBParaSite" id="SSLN_0002093701-mRNA-1"/>
    </source>
</evidence>
<keyword evidence="1" id="KW-0472">Membrane</keyword>
<evidence type="ECO:0000256" key="1">
    <source>
        <dbReference type="SAM" id="Phobius"/>
    </source>
</evidence>
<sequence>MLPLARSFPLSVSFMCLLFLHTTQFLLLVRLGPNIAFREARISCRVLAFIPSPFVAQSQLTVAFLWNAPIVQTSSKDLAGQLTAGSQSPDINGTSLLELSSLQVVGESSAFALQWRPTLLAQYGILKIGSVNVATDV</sequence>